<sequence>MTVAYNKSCNQALAGGVCRVGRGAHGHPTTTTTATPHYVSPDPCDSLGSASSSPLPWPC</sequence>
<gene>
    <name evidence="1" type="ORF">E2C01_093765</name>
</gene>
<keyword evidence="2" id="KW-1185">Reference proteome</keyword>
<organism evidence="1 2">
    <name type="scientific">Portunus trituberculatus</name>
    <name type="common">Swimming crab</name>
    <name type="synonym">Neptunus trituberculatus</name>
    <dbReference type="NCBI Taxonomy" id="210409"/>
    <lineage>
        <taxon>Eukaryota</taxon>
        <taxon>Metazoa</taxon>
        <taxon>Ecdysozoa</taxon>
        <taxon>Arthropoda</taxon>
        <taxon>Crustacea</taxon>
        <taxon>Multicrustacea</taxon>
        <taxon>Malacostraca</taxon>
        <taxon>Eumalacostraca</taxon>
        <taxon>Eucarida</taxon>
        <taxon>Decapoda</taxon>
        <taxon>Pleocyemata</taxon>
        <taxon>Brachyura</taxon>
        <taxon>Eubrachyura</taxon>
        <taxon>Portunoidea</taxon>
        <taxon>Portunidae</taxon>
        <taxon>Portuninae</taxon>
        <taxon>Portunus</taxon>
    </lineage>
</organism>
<accession>A0A5B7JVQ5</accession>
<evidence type="ECO:0000313" key="1">
    <source>
        <dbReference type="EMBL" id="MPC98396.1"/>
    </source>
</evidence>
<reference evidence="1 2" key="1">
    <citation type="submission" date="2019-05" db="EMBL/GenBank/DDBJ databases">
        <title>Another draft genome of Portunus trituberculatus and its Hox gene families provides insights of decapod evolution.</title>
        <authorList>
            <person name="Jeong J.-H."/>
            <person name="Song I."/>
            <person name="Kim S."/>
            <person name="Choi T."/>
            <person name="Kim D."/>
            <person name="Ryu S."/>
            <person name="Kim W."/>
        </authorList>
    </citation>
    <scope>NUCLEOTIDE SEQUENCE [LARGE SCALE GENOMIC DNA]</scope>
    <source>
        <tissue evidence="1">Muscle</tissue>
    </source>
</reference>
<evidence type="ECO:0000313" key="2">
    <source>
        <dbReference type="Proteomes" id="UP000324222"/>
    </source>
</evidence>
<protein>
    <submittedName>
        <fullName evidence="1">Uncharacterized protein</fullName>
    </submittedName>
</protein>
<comment type="caution">
    <text evidence="1">The sequence shown here is derived from an EMBL/GenBank/DDBJ whole genome shotgun (WGS) entry which is preliminary data.</text>
</comment>
<proteinExistence type="predicted"/>
<dbReference type="AlphaFoldDB" id="A0A5B7JVQ5"/>
<dbReference type="Proteomes" id="UP000324222">
    <property type="component" value="Unassembled WGS sequence"/>
</dbReference>
<dbReference type="EMBL" id="VSRR010113896">
    <property type="protein sequence ID" value="MPC98396.1"/>
    <property type="molecule type" value="Genomic_DNA"/>
</dbReference>
<name>A0A5B7JVQ5_PORTR</name>